<feature type="domain" description="WSC" evidence="13">
    <location>
        <begin position="144"/>
        <end position="232"/>
    </location>
</feature>
<name>A0A9D4FAE9_DREPO</name>
<reference evidence="14" key="1">
    <citation type="journal article" date="2019" name="bioRxiv">
        <title>The Genome of the Zebra Mussel, Dreissena polymorpha: A Resource for Invasive Species Research.</title>
        <authorList>
            <person name="McCartney M.A."/>
            <person name="Auch B."/>
            <person name="Kono T."/>
            <person name="Mallez S."/>
            <person name="Zhang Y."/>
            <person name="Obille A."/>
            <person name="Becker A."/>
            <person name="Abrahante J.E."/>
            <person name="Garbe J."/>
            <person name="Badalamenti J.P."/>
            <person name="Herman A."/>
            <person name="Mangelson H."/>
            <person name="Liachko I."/>
            <person name="Sullivan S."/>
            <person name="Sone E.D."/>
            <person name="Koren S."/>
            <person name="Silverstein K.A.T."/>
            <person name="Beckman K.B."/>
            <person name="Gohl D.M."/>
        </authorList>
    </citation>
    <scope>NUCLEOTIDE SEQUENCE</scope>
    <source>
        <strain evidence="14">Duluth1</strain>
        <tissue evidence="14">Whole animal</tissue>
    </source>
</reference>
<dbReference type="GO" id="GO:0005886">
    <property type="term" value="C:plasma membrane"/>
    <property type="evidence" value="ECO:0007669"/>
    <property type="project" value="UniProtKB-ARBA"/>
</dbReference>
<keyword evidence="5" id="KW-0677">Repeat</keyword>
<dbReference type="InterPro" id="IPR051836">
    <property type="entry name" value="Kremen_rcpt"/>
</dbReference>
<evidence type="ECO:0008006" key="16">
    <source>
        <dbReference type="Google" id="ProtNLM"/>
    </source>
</evidence>
<reference evidence="14" key="2">
    <citation type="submission" date="2020-11" db="EMBL/GenBank/DDBJ databases">
        <authorList>
            <person name="McCartney M.A."/>
            <person name="Auch B."/>
            <person name="Kono T."/>
            <person name="Mallez S."/>
            <person name="Becker A."/>
            <person name="Gohl D.M."/>
            <person name="Silverstein K.A.T."/>
            <person name="Koren S."/>
            <person name="Bechman K.B."/>
            <person name="Herman A."/>
            <person name="Abrahante J.E."/>
            <person name="Garbe J."/>
        </authorList>
    </citation>
    <scope>NUCLEOTIDE SEQUENCE</scope>
    <source>
        <strain evidence="14">Duluth1</strain>
        <tissue evidence="14">Whole animal</tissue>
    </source>
</reference>
<dbReference type="GO" id="GO:0042063">
    <property type="term" value="P:gliogenesis"/>
    <property type="evidence" value="ECO:0007669"/>
    <property type="project" value="UniProtKB-ARBA"/>
</dbReference>
<dbReference type="PANTHER" id="PTHR24269">
    <property type="entry name" value="KREMEN PROTEIN"/>
    <property type="match status" value="1"/>
</dbReference>
<keyword evidence="3" id="KW-0812">Transmembrane</keyword>
<evidence type="ECO:0000256" key="8">
    <source>
        <dbReference type="ARBA" id="ARBA00023157"/>
    </source>
</evidence>
<keyword evidence="6" id="KW-1133">Transmembrane helix</keyword>
<dbReference type="InterPro" id="IPR000742">
    <property type="entry name" value="EGF"/>
</dbReference>
<dbReference type="EMBL" id="JAIWYP010000007">
    <property type="protein sequence ID" value="KAH3792990.1"/>
    <property type="molecule type" value="Genomic_DNA"/>
</dbReference>
<comment type="subcellular location">
    <subcellularLocation>
        <location evidence="1">Membrane</location>
        <topology evidence="1">Single-pass membrane protein</topology>
    </subcellularLocation>
</comment>
<organism evidence="14 15">
    <name type="scientific">Dreissena polymorpha</name>
    <name type="common">Zebra mussel</name>
    <name type="synonym">Mytilus polymorpha</name>
    <dbReference type="NCBI Taxonomy" id="45954"/>
    <lineage>
        <taxon>Eukaryota</taxon>
        <taxon>Metazoa</taxon>
        <taxon>Spiralia</taxon>
        <taxon>Lophotrochozoa</taxon>
        <taxon>Mollusca</taxon>
        <taxon>Bivalvia</taxon>
        <taxon>Autobranchia</taxon>
        <taxon>Heteroconchia</taxon>
        <taxon>Euheterodonta</taxon>
        <taxon>Imparidentia</taxon>
        <taxon>Neoheterodontei</taxon>
        <taxon>Myida</taxon>
        <taxon>Dreissenoidea</taxon>
        <taxon>Dreissenidae</taxon>
        <taxon>Dreissena</taxon>
    </lineage>
</organism>
<dbReference type="Pfam" id="PF01822">
    <property type="entry name" value="WSC"/>
    <property type="match status" value="2"/>
</dbReference>
<evidence type="ECO:0000256" key="6">
    <source>
        <dbReference type="ARBA" id="ARBA00022989"/>
    </source>
</evidence>
<comment type="caution">
    <text evidence="14">The sequence shown here is derived from an EMBL/GenBank/DDBJ whole genome shotgun (WGS) entry which is preliminary data.</text>
</comment>
<gene>
    <name evidence="14" type="ORF">DPMN_146492</name>
</gene>
<dbReference type="SMART" id="SM00181">
    <property type="entry name" value="EGF"/>
    <property type="match status" value="1"/>
</dbReference>
<dbReference type="PANTHER" id="PTHR24269:SF16">
    <property type="entry name" value="PROTEIN SLG1"/>
    <property type="match status" value="1"/>
</dbReference>
<keyword evidence="4 11" id="KW-0732">Signal</keyword>
<comment type="caution">
    <text evidence="10">Lacks conserved residue(s) required for the propagation of feature annotation.</text>
</comment>
<feature type="chain" id="PRO_5039028815" description="WSC domain-containing protein" evidence="11">
    <location>
        <begin position="18"/>
        <end position="232"/>
    </location>
</feature>
<evidence type="ECO:0000256" key="7">
    <source>
        <dbReference type="ARBA" id="ARBA00023136"/>
    </source>
</evidence>
<dbReference type="SUPFAM" id="SSF57196">
    <property type="entry name" value="EGF/Laminin"/>
    <property type="match status" value="1"/>
</dbReference>
<dbReference type="SMART" id="SM00321">
    <property type="entry name" value="WSC"/>
    <property type="match status" value="2"/>
</dbReference>
<dbReference type="PROSITE" id="PS51212">
    <property type="entry name" value="WSC"/>
    <property type="match status" value="2"/>
</dbReference>
<sequence length="232" mass="24969">MFVHVIVASCIVTCVLAGCTPNPCLNGGTCVDVPSSEDVRCICAPGWDGPVCSTHFRYLGCYMNQMQRVLPVRYPDSTSNSPLECASRCRSYRFAGVENSNECFCGNVQPVVSKPESECNAVCPGESTKKCGGVWRVSVYSNRAPMYRGCYVDTIPRVLPTQKTPNSPTNTPLECASRCIGFAFSGVEASGECFCGTVLPTVLKPDSECNYACPGNSALKCGGWLRISVYSN</sequence>
<dbReference type="InterPro" id="IPR002889">
    <property type="entry name" value="WSC_carb-bd"/>
</dbReference>
<dbReference type="PROSITE" id="PS00022">
    <property type="entry name" value="EGF_1"/>
    <property type="match status" value="1"/>
</dbReference>
<evidence type="ECO:0000256" key="1">
    <source>
        <dbReference type="ARBA" id="ARBA00004167"/>
    </source>
</evidence>
<evidence type="ECO:0000256" key="10">
    <source>
        <dbReference type="PROSITE-ProRule" id="PRU00076"/>
    </source>
</evidence>
<dbReference type="AlphaFoldDB" id="A0A9D4FAE9"/>
<evidence type="ECO:0000313" key="15">
    <source>
        <dbReference type="Proteomes" id="UP000828390"/>
    </source>
</evidence>
<evidence type="ECO:0000256" key="11">
    <source>
        <dbReference type="SAM" id="SignalP"/>
    </source>
</evidence>
<feature type="disulfide bond" evidence="10">
    <location>
        <begin position="43"/>
        <end position="52"/>
    </location>
</feature>
<dbReference type="FunFam" id="2.10.25.10:FF:000230">
    <property type="entry name" value="Delta-like protein"/>
    <property type="match status" value="1"/>
</dbReference>
<dbReference type="Pfam" id="PF00008">
    <property type="entry name" value="EGF"/>
    <property type="match status" value="1"/>
</dbReference>
<dbReference type="CDD" id="cd00054">
    <property type="entry name" value="EGF_CA"/>
    <property type="match status" value="1"/>
</dbReference>
<keyword evidence="7" id="KW-0472">Membrane</keyword>
<feature type="disulfide bond" evidence="10">
    <location>
        <begin position="24"/>
        <end position="41"/>
    </location>
</feature>
<dbReference type="Gene3D" id="2.10.25.10">
    <property type="entry name" value="Laminin"/>
    <property type="match status" value="1"/>
</dbReference>
<keyword evidence="15" id="KW-1185">Reference proteome</keyword>
<evidence type="ECO:0000259" key="13">
    <source>
        <dbReference type="PROSITE" id="PS51212"/>
    </source>
</evidence>
<evidence type="ECO:0000256" key="5">
    <source>
        <dbReference type="ARBA" id="ARBA00022737"/>
    </source>
</evidence>
<evidence type="ECO:0000256" key="3">
    <source>
        <dbReference type="ARBA" id="ARBA00022692"/>
    </source>
</evidence>
<dbReference type="GO" id="GO:0048666">
    <property type="term" value="P:neuron development"/>
    <property type="evidence" value="ECO:0007669"/>
    <property type="project" value="UniProtKB-ARBA"/>
</dbReference>
<keyword evidence="2 10" id="KW-0245">EGF-like domain</keyword>
<feature type="signal peptide" evidence="11">
    <location>
        <begin position="1"/>
        <end position="17"/>
    </location>
</feature>
<dbReference type="PROSITE" id="PS01186">
    <property type="entry name" value="EGF_2"/>
    <property type="match status" value="1"/>
</dbReference>
<dbReference type="GO" id="GO:0000902">
    <property type="term" value="P:cell morphogenesis"/>
    <property type="evidence" value="ECO:0007669"/>
    <property type="project" value="UniProtKB-ARBA"/>
</dbReference>
<feature type="domain" description="EGF-like" evidence="12">
    <location>
        <begin position="15"/>
        <end position="53"/>
    </location>
</feature>
<dbReference type="PROSITE" id="PS50026">
    <property type="entry name" value="EGF_3"/>
    <property type="match status" value="1"/>
</dbReference>
<proteinExistence type="predicted"/>
<evidence type="ECO:0000256" key="2">
    <source>
        <dbReference type="ARBA" id="ARBA00022536"/>
    </source>
</evidence>
<protein>
    <recommendedName>
        <fullName evidence="16">WSC domain-containing protein</fullName>
    </recommendedName>
</protein>
<keyword evidence="9" id="KW-0325">Glycoprotein</keyword>
<evidence type="ECO:0000259" key="12">
    <source>
        <dbReference type="PROSITE" id="PS50026"/>
    </source>
</evidence>
<dbReference type="Proteomes" id="UP000828390">
    <property type="component" value="Unassembled WGS sequence"/>
</dbReference>
<keyword evidence="8 10" id="KW-1015">Disulfide bond</keyword>
<accession>A0A9D4FAE9</accession>
<feature type="domain" description="WSC" evidence="13">
    <location>
        <begin position="55"/>
        <end position="143"/>
    </location>
</feature>
<evidence type="ECO:0000256" key="4">
    <source>
        <dbReference type="ARBA" id="ARBA00022729"/>
    </source>
</evidence>
<evidence type="ECO:0000256" key="9">
    <source>
        <dbReference type="ARBA" id="ARBA00023180"/>
    </source>
</evidence>
<evidence type="ECO:0000313" key="14">
    <source>
        <dbReference type="EMBL" id="KAH3792990.1"/>
    </source>
</evidence>